<dbReference type="Proteomes" id="UP000284706">
    <property type="component" value="Unassembled WGS sequence"/>
</dbReference>
<gene>
    <name evidence="1" type="ORF">CVT26_010041</name>
</gene>
<proteinExistence type="predicted"/>
<comment type="caution">
    <text evidence="1">The sequence shown here is derived from an EMBL/GenBank/DDBJ whole genome shotgun (WGS) entry which is preliminary data.</text>
</comment>
<dbReference type="AlphaFoldDB" id="A0A409Y724"/>
<evidence type="ECO:0000313" key="2">
    <source>
        <dbReference type="Proteomes" id="UP000284706"/>
    </source>
</evidence>
<keyword evidence="2" id="KW-1185">Reference proteome</keyword>
<dbReference type="InParanoid" id="A0A409Y724"/>
<evidence type="ECO:0000313" key="1">
    <source>
        <dbReference type="EMBL" id="PPQ98741.1"/>
    </source>
</evidence>
<dbReference type="EMBL" id="NHYE01001098">
    <property type="protein sequence ID" value="PPQ98741.1"/>
    <property type="molecule type" value="Genomic_DNA"/>
</dbReference>
<name>A0A409Y724_9AGAR</name>
<accession>A0A409Y724</accession>
<sequence length="104" mass="11666">MPYRIQSRRVFFFKNFLRLEKGMFEVTPDKAERRTITDNLDIVTELTRLAVDLDTVVEELLKVGAVEDTVSSGLRVVNDKFKFLAGGSGGGLGGLIKRKRALAY</sequence>
<organism evidence="1 2">
    <name type="scientific">Gymnopilus dilepis</name>
    <dbReference type="NCBI Taxonomy" id="231916"/>
    <lineage>
        <taxon>Eukaryota</taxon>
        <taxon>Fungi</taxon>
        <taxon>Dikarya</taxon>
        <taxon>Basidiomycota</taxon>
        <taxon>Agaricomycotina</taxon>
        <taxon>Agaricomycetes</taxon>
        <taxon>Agaricomycetidae</taxon>
        <taxon>Agaricales</taxon>
        <taxon>Agaricineae</taxon>
        <taxon>Hymenogastraceae</taxon>
        <taxon>Gymnopilus</taxon>
    </lineage>
</organism>
<reference evidence="1 2" key="1">
    <citation type="journal article" date="2018" name="Evol. Lett.">
        <title>Horizontal gene cluster transfer increased hallucinogenic mushroom diversity.</title>
        <authorList>
            <person name="Reynolds H.T."/>
            <person name="Vijayakumar V."/>
            <person name="Gluck-Thaler E."/>
            <person name="Korotkin H.B."/>
            <person name="Matheny P.B."/>
            <person name="Slot J.C."/>
        </authorList>
    </citation>
    <scope>NUCLEOTIDE SEQUENCE [LARGE SCALE GENOMIC DNA]</scope>
    <source>
        <strain evidence="1 2">SRW20</strain>
    </source>
</reference>
<protein>
    <submittedName>
        <fullName evidence="1">Uncharacterized protein</fullName>
    </submittedName>
</protein>